<feature type="domain" description="NACHT-NTPase and P-loop NTPases N-terminal" evidence="3">
    <location>
        <begin position="10"/>
        <end position="125"/>
    </location>
</feature>
<feature type="region of interest" description="Disordered" evidence="1">
    <location>
        <begin position="157"/>
        <end position="189"/>
    </location>
</feature>
<dbReference type="InterPro" id="IPR031352">
    <property type="entry name" value="SesA"/>
</dbReference>
<dbReference type="Pfam" id="PF17107">
    <property type="entry name" value="SesA"/>
    <property type="match status" value="1"/>
</dbReference>
<comment type="caution">
    <text evidence="4">The sequence shown here is derived from an EMBL/GenBank/DDBJ whole genome shotgun (WGS) entry which is preliminary data.</text>
</comment>
<dbReference type="AlphaFoldDB" id="A0AAD4FB00"/>
<sequence length="204" mass="21938">MTVTFTSLFADTINAVEAAATCYKSVKDDRSLRETFHEAGRGQGLVRQALRAANSNLGDRTPTETTTELVKACHAKAKLSGGIFKEVAQAPEGSRFECYKEVVRERKGSTVEVLTVGMMKDMCALAEDDAMKVAMEDRVVELCDAIAKLSKMEPSVPTEEAGHNLTNWGRDQINAPGGTVNKSEGSGNHFPGATFSVSVSFGKN</sequence>
<evidence type="ECO:0000259" key="2">
    <source>
        <dbReference type="Pfam" id="PF17106"/>
    </source>
</evidence>
<gene>
    <name evidence="4" type="ORF">NEMBOFW57_004024</name>
</gene>
<feature type="domain" description="NACHT-NTPase sigma" evidence="2">
    <location>
        <begin position="164"/>
        <end position="202"/>
    </location>
</feature>
<evidence type="ECO:0000256" key="1">
    <source>
        <dbReference type="SAM" id="MobiDB-lite"/>
    </source>
</evidence>
<dbReference type="InterPro" id="IPR031353">
    <property type="entry name" value="NACHT_sigma"/>
</dbReference>
<accession>A0AAD4FB00</accession>
<evidence type="ECO:0000313" key="5">
    <source>
        <dbReference type="Proteomes" id="UP001197093"/>
    </source>
</evidence>
<reference evidence="4" key="1">
    <citation type="submission" date="2023-02" db="EMBL/GenBank/DDBJ databases">
        <authorList>
            <person name="Palmer J.M."/>
        </authorList>
    </citation>
    <scope>NUCLEOTIDE SEQUENCE</scope>
    <source>
        <strain evidence="4">FW57</strain>
    </source>
</reference>
<keyword evidence="5" id="KW-1185">Reference proteome</keyword>
<proteinExistence type="predicted"/>
<organism evidence="4 5">
    <name type="scientific">Staphylotrichum longicolle</name>
    <dbReference type="NCBI Taxonomy" id="669026"/>
    <lineage>
        <taxon>Eukaryota</taxon>
        <taxon>Fungi</taxon>
        <taxon>Dikarya</taxon>
        <taxon>Ascomycota</taxon>
        <taxon>Pezizomycotina</taxon>
        <taxon>Sordariomycetes</taxon>
        <taxon>Sordariomycetidae</taxon>
        <taxon>Sordariales</taxon>
        <taxon>Chaetomiaceae</taxon>
        <taxon>Staphylotrichum</taxon>
    </lineage>
</organism>
<protein>
    <submittedName>
        <fullName evidence="4">Uncharacterized protein</fullName>
    </submittedName>
</protein>
<name>A0AAD4FB00_9PEZI</name>
<evidence type="ECO:0000313" key="4">
    <source>
        <dbReference type="EMBL" id="KAG7293963.1"/>
    </source>
</evidence>
<evidence type="ECO:0000259" key="3">
    <source>
        <dbReference type="Pfam" id="PF17107"/>
    </source>
</evidence>
<dbReference type="EMBL" id="JAHCVI010000001">
    <property type="protein sequence ID" value="KAG7293963.1"/>
    <property type="molecule type" value="Genomic_DNA"/>
</dbReference>
<dbReference type="Proteomes" id="UP001197093">
    <property type="component" value="Unassembled WGS sequence"/>
</dbReference>
<dbReference type="Pfam" id="PF17106">
    <property type="entry name" value="NACHT_sigma"/>
    <property type="match status" value="1"/>
</dbReference>